<keyword evidence="6" id="KW-1185">Reference proteome</keyword>
<dbReference type="InterPro" id="IPR016186">
    <property type="entry name" value="C-type_lectin-like/link_sf"/>
</dbReference>
<dbReference type="PROSITE" id="PS50234">
    <property type="entry name" value="VWFA"/>
    <property type="match status" value="1"/>
</dbReference>
<dbReference type="Gene3D" id="3.40.50.410">
    <property type="entry name" value="von Willebrand factor, type A domain"/>
    <property type="match status" value="1"/>
</dbReference>
<dbReference type="AlphaFoldDB" id="A0AAF5HZB9"/>
<feature type="coiled-coil region" evidence="1">
    <location>
        <begin position="334"/>
        <end position="361"/>
    </location>
</feature>
<dbReference type="GO" id="GO:0004252">
    <property type="term" value="F:serine-type endopeptidase activity"/>
    <property type="evidence" value="ECO:0007669"/>
    <property type="project" value="InterPro"/>
</dbReference>
<dbReference type="Pfam" id="PF00092">
    <property type="entry name" value="VWA"/>
    <property type="match status" value="1"/>
</dbReference>
<dbReference type="Proteomes" id="UP000035681">
    <property type="component" value="Unplaced"/>
</dbReference>
<dbReference type="PROSITE" id="PS50041">
    <property type="entry name" value="C_TYPE_LECTIN_2"/>
    <property type="match status" value="1"/>
</dbReference>
<evidence type="ECO:0000313" key="7">
    <source>
        <dbReference type="WBParaSite" id="TCONS_00004643.p1"/>
    </source>
</evidence>
<dbReference type="InterPro" id="IPR051333">
    <property type="entry name" value="CLIP_Serine_Protease"/>
</dbReference>
<dbReference type="SMART" id="SM00034">
    <property type="entry name" value="CLECT"/>
    <property type="match status" value="1"/>
</dbReference>
<dbReference type="WBParaSite" id="TCONS_00004643.p1">
    <property type="protein sequence ID" value="TCONS_00004643.p1"/>
    <property type="gene ID" value="XLOC_002421"/>
</dbReference>
<evidence type="ECO:0000259" key="3">
    <source>
        <dbReference type="PROSITE" id="PS50041"/>
    </source>
</evidence>
<dbReference type="PANTHER" id="PTHR24260:SF106">
    <property type="entry name" value="PEPTIDASE S1 DOMAIN-CONTAINING PROTEIN"/>
    <property type="match status" value="1"/>
</dbReference>
<dbReference type="SUPFAM" id="SSF50494">
    <property type="entry name" value="Trypsin-like serine proteases"/>
    <property type="match status" value="1"/>
</dbReference>
<evidence type="ECO:0000259" key="5">
    <source>
        <dbReference type="PROSITE" id="PS50240"/>
    </source>
</evidence>
<protein>
    <submittedName>
        <fullName evidence="7">C-type lectin domain-containing protein</fullName>
    </submittedName>
</protein>
<dbReference type="GO" id="GO:0006508">
    <property type="term" value="P:proteolysis"/>
    <property type="evidence" value="ECO:0007669"/>
    <property type="project" value="InterPro"/>
</dbReference>
<feature type="domain" description="VWFA" evidence="4">
    <location>
        <begin position="478"/>
        <end position="595"/>
    </location>
</feature>
<dbReference type="InterPro" id="IPR043504">
    <property type="entry name" value="Peptidase_S1_PA_chymotrypsin"/>
</dbReference>
<feature type="signal peptide" evidence="2">
    <location>
        <begin position="1"/>
        <end position="20"/>
    </location>
</feature>
<feature type="domain" description="C-type lectin" evidence="3">
    <location>
        <begin position="691"/>
        <end position="797"/>
    </location>
</feature>
<dbReference type="Gene3D" id="2.40.10.10">
    <property type="entry name" value="Trypsin-like serine proteases"/>
    <property type="match status" value="1"/>
</dbReference>
<sequence length="953" mass="107538">MRLISLILILSLKLKNIVNSFDGKKISISNENTMTIISNEESLRLHSICGKAEKNERKYPWAVSILHKGKNKIGGTIISPYHILTVAHGFLSLTSFGHAPCTIEEIRSLDQIRERVISIGDDCNRGFLPNRTNIYECYESKAKFYKIKSVIFDNLFIEKGCRGGHDWAIIEVESPIEFNERIKPICLPYPQTYINDLLTIVSWGKQEYFKKSTPLMRVFNMRYDKNCQKPLSDTMPTNIPDYICAKALNTKNLNSPRVCLGDSGSGVQQISSDGRVILVGITSYGSSGCPANELARITKVEIKMSKNVRRRGVKRQCVNDEEDSVIQVESTPTTNELLATIQELTRRVSVLEEKVHLMEQSTNQRSHVVKLFDVDTTLLENKRASLEIDENLRNFLDENFKPKNLKELLSNPGKFCRCVIHLMMPLEAIQNFKFSSKEVRNSIRQAMPEEICRKINMALQYCGMCCIEDDKKEDYNADVISAYDLFSKNAAKYDIQRQTGILLQFILTSSLTMDDKKMQSSRVAIITADEEATVIGDLNTFKTNNDIINALQNINFNAINGKKLDIIKALNTADNVIKVTGRKNNYKKLVILFSSHDDICCDDTSSFGCNYIYGDICRRAADFKNNGNILMTIRVDYEGQNSLYNNSIASPCYSLNFDNQITQNMLNLALQANCFCDKLFHQFEDTNNCIKTSECLYLEDTPSSYTVAEEMAKSVNGSLVDIRSELKQEFLLSLANQSLPIFIGLNQLSNYGTWKWDTGLSFNQFNDYNQFAPGEIKKNGMCGSLKDDFKWYATDCNALTNNEAYMKTFLFLIIFHIRAKRQGCGMPGGCWNSLYNGCSGNLCGMPMNSPCQSKQCQSFFSTPAFQCRPGCTTPACCRSVVPNPCSNCGQSQSQPQSQSSMTHMIQMPQMNIQIKQPPRCCPCCMPVCSKICIISGGCNSCYDYYSDMGFGKK</sequence>
<dbReference type="InterPro" id="IPR002035">
    <property type="entry name" value="VWF_A"/>
</dbReference>
<organism evidence="6 7">
    <name type="scientific">Strongyloides stercoralis</name>
    <name type="common">Threadworm</name>
    <dbReference type="NCBI Taxonomy" id="6248"/>
    <lineage>
        <taxon>Eukaryota</taxon>
        <taxon>Metazoa</taxon>
        <taxon>Ecdysozoa</taxon>
        <taxon>Nematoda</taxon>
        <taxon>Chromadorea</taxon>
        <taxon>Rhabditida</taxon>
        <taxon>Tylenchina</taxon>
        <taxon>Panagrolaimomorpha</taxon>
        <taxon>Strongyloidoidea</taxon>
        <taxon>Strongyloididae</taxon>
        <taxon>Strongyloides</taxon>
    </lineage>
</organism>
<dbReference type="SUPFAM" id="SSF53300">
    <property type="entry name" value="vWA-like"/>
    <property type="match status" value="1"/>
</dbReference>
<proteinExistence type="predicted"/>
<reference evidence="7" key="1">
    <citation type="submission" date="2024-02" db="UniProtKB">
        <authorList>
            <consortium name="WormBaseParasite"/>
        </authorList>
    </citation>
    <scope>IDENTIFICATION</scope>
</reference>
<evidence type="ECO:0000313" key="6">
    <source>
        <dbReference type="Proteomes" id="UP000035681"/>
    </source>
</evidence>
<dbReference type="CDD" id="cd00037">
    <property type="entry name" value="CLECT"/>
    <property type="match status" value="1"/>
</dbReference>
<evidence type="ECO:0000256" key="1">
    <source>
        <dbReference type="SAM" id="Coils"/>
    </source>
</evidence>
<dbReference type="SUPFAM" id="SSF56436">
    <property type="entry name" value="C-type lectin-like"/>
    <property type="match status" value="1"/>
</dbReference>
<dbReference type="PROSITE" id="PS50240">
    <property type="entry name" value="TRYPSIN_DOM"/>
    <property type="match status" value="1"/>
</dbReference>
<keyword evidence="2" id="KW-0732">Signal</keyword>
<dbReference type="InterPro" id="IPR001304">
    <property type="entry name" value="C-type_lectin-like"/>
</dbReference>
<evidence type="ECO:0000259" key="4">
    <source>
        <dbReference type="PROSITE" id="PS50234"/>
    </source>
</evidence>
<dbReference type="Gene3D" id="3.10.100.10">
    <property type="entry name" value="Mannose-Binding Protein A, subunit A"/>
    <property type="match status" value="1"/>
</dbReference>
<keyword evidence="1" id="KW-0175">Coiled coil</keyword>
<dbReference type="Pfam" id="PF00059">
    <property type="entry name" value="Lectin_C"/>
    <property type="match status" value="1"/>
</dbReference>
<dbReference type="InterPro" id="IPR001254">
    <property type="entry name" value="Trypsin_dom"/>
</dbReference>
<dbReference type="InterPro" id="IPR016187">
    <property type="entry name" value="CTDL_fold"/>
</dbReference>
<dbReference type="InterPro" id="IPR009003">
    <property type="entry name" value="Peptidase_S1_PA"/>
</dbReference>
<dbReference type="PANTHER" id="PTHR24260">
    <property type="match status" value="1"/>
</dbReference>
<dbReference type="SMART" id="SM00020">
    <property type="entry name" value="Tryp_SPc"/>
    <property type="match status" value="1"/>
</dbReference>
<evidence type="ECO:0000256" key="2">
    <source>
        <dbReference type="SAM" id="SignalP"/>
    </source>
</evidence>
<name>A0AAF5HZB9_STRER</name>
<feature type="chain" id="PRO_5042127120" evidence="2">
    <location>
        <begin position="21"/>
        <end position="953"/>
    </location>
</feature>
<feature type="domain" description="Peptidase S1" evidence="5">
    <location>
        <begin position="48"/>
        <end position="309"/>
    </location>
</feature>
<dbReference type="Pfam" id="PF00089">
    <property type="entry name" value="Trypsin"/>
    <property type="match status" value="1"/>
</dbReference>
<accession>A0AAF5HZB9</accession>
<dbReference type="InterPro" id="IPR036465">
    <property type="entry name" value="vWFA_dom_sf"/>
</dbReference>